<keyword evidence="3" id="KW-1185">Reference proteome</keyword>
<sequence>MSQWQQYSERFLKLQLRERYLIGYGSALLLLWLGALYLVQPLWQMHVQLKQQNRSSLQQIVGLQQQIDEVQQALSVNPDQQVQQNIDSMLATEQQLLNQIRSVTGRYISGEQMVQLLQDVLNQQQNIRLIALENLPAKAVMLPGAVNTVAADGNASKDKPLLYRHGTTLTFAGHYAGLQQLLQRLEQLPWQLHWRTLDYQVKEYPQAELQLELETVSEYDSYLKI</sequence>
<name>A0A437QEQ8_9GAMM</name>
<proteinExistence type="predicted"/>
<dbReference type="OrthoDB" id="9151209at2"/>
<dbReference type="AlphaFoldDB" id="A0A437QEQ8"/>
<protein>
    <recommendedName>
        <fullName evidence="4">MSHA biogenesis protein MshJ</fullName>
    </recommendedName>
</protein>
<dbReference type="Proteomes" id="UP000283077">
    <property type="component" value="Unassembled WGS sequence"/>
</dbReference>
<comment type="caution">
    <text evidence="2">The sequence shown here is derived from an EMBL/GenBank/DDBJ whole genome shotgun (WGS) entry which is preliminary data.</text>
</comment>
<evidence type="ECO:0000256" key="1">
    <source>
        <dbReference type="SAM" id="Phobius"/>
    </source>
</evidence>
<dbReference type="EMBL" id="SACS01000028">
    <property type="protein sequence ID" value="RVU33058.1"/>
    <property type="molecule type" value="Genomic_DNA"/>
</dbReference>
<evidence type="ECO:0000313" key="3">
    <source>
        <dbReference type="Proteomes" id="UP000283077"/>
    </source>
</evidence>
<dbReference type="PROSITE" id="PS00414">
    <property type="entry name" value="PROFILIN"/>
    <property type="match status" value="1"/>
</dbReference>
<evidence type="ECO:0000313" key="2">
    <source>
        <dbReference type="EMBL" id="RVU33058.1"/>
    </source>
</evidence>
<accession>A0A437QEQ8</accession>
<evidence type="ECO:0008006" key="4">
    <source>
        <dbReference type="Google" id="ProtNLM"/>
    </source>
</evidence>
<feature type="transmembrane region" description="Helical" evidence="1">
    <location>
        <begin position="21"/>
        <end position="43"/>
    </location>
</feature>
<dbReference type="GO" id="GO:0003779">
    <property type="term" value="F:actin binding"/>
    <property type="evidence" value="ECO:0007669"/>
    <property type="project" value="InterPro"/>
</dbReference>
<organism evidence="2 3">
    <name type="scientific">Rheinheimera riviphila</name>
    <dbReference type="NCBI Taxonomy" id="1834037"/>
    <lineage>
        <taxon>Bacteria</taxon>
        <taxon>Pseudomonadati</taxon>
        <taxon>Pseudomonadota</taxon>
        <taxon>Gammaproteobacteria</taxon>
        <taxon>Chromatiales</taxon>
        <taxon>Chromatiaceae</taxon>
        <taxon>Rheinheimera</taxon>
    </lineage>
</organism>
<dbReference type="InterPro" id="IPR027310">
    <property type="entry name" value="Profilin_CS"/>
</dbReference>
<keyword evidence="1" id="KW-0472">Membrane</keyword>
<keyword evidence="1" id="KW-0812">Transmembrane</keyword>
<reference evidence="2 3" key="1">
    <citation type="submission" date="2019-01" db="EMBL/GenBank/DDBJ databases">
        <authorList>
            <person name="Chen W.-M."/>
        </authorList>
    </citation>
    <scope>NUCLEOTIDE SEQUENCE [LARGE SCALE GENOMIC DNA]</scope>
    <source>
        <strain evidence="2 3">KYPC3</strain>
    </source>
</reference>
<gene>
    <name evidence="2" type="ORF">EOE67_18460</name>
</gene>
<keyword evidence="1" id="KW-1133">Transmembrane helix</keyword>
<dbReference type="RefSeq" id="WP_127700804.1">
    <property type="nucleotide sequence ID" value="NZ_SACS01000028.1"/>
</dbReference>